<gene>
    <name evidence="1" type="ORF">CYMTET_42945</name>
</gene>
<reference evidence="1 2" key="1">
    <citation type="journal article" date="2015" name="Genome Biol. Evol.">
        <title>Comparative Genomics of a Bacterivorous Green Alga Reveals Evolutionary Causalities and Consequences of Phago-Mixotrophic Mode of Nutrition.</title>
        <authorList>
            <person name="Burns J.A."/>
            <person name="Paasch A."/>
            <person name="Narechania A."/>
            <person name="Kim E."/>
        </authorList>
    </citation>
    <scope>NUCLEOTIDE SEQUENCE [LARGE SCALE GENOMIC DNA]</scope>
    <source>
        <strain evidence="1 2">PLY_AMNH</strain>
    </source>
</reference>
<dbReference type="InterPro" id="IPR025893">
    <property type="entry name" value="Tocopherol_cyclase"/>
</dbReference>
<dbReference type="AlphaFoldDB" id="A0AAE0C497"/>
<dbReference type="GO" id="GO:0009976">
    <property type="term" value="F:tocopherol cyclase activity"/>
    <property type="evidence" value="ECO:0007669"/>
    <property type="project" value="InterPro"/>
</dbReference>
<protein>
    <submittedName>
        <fullName evidence="1">Tocopherol cyclase</fullName>
    </submittedName>
</protein>
<dbReference type="PANTHER" id="PTHR35309">
    <property type="match status" value="1"/>
</dbReference>
<comment type="caution">
    <text evidence="1">The sequence shown here is derived from an EMBL/GenBank/DDBJ whole genome shotgun (WGS) entry which is preliminary data.</text>
</comment>
<sequence length="212" mass="22723">MGFHETLTSLPGCMGRLELVAPPDQVPGIPTHEFENGYHYDGSPRRFFEGWYFRVTLPGDDGQSFAFMYSIEDPAGSSVAGVGAQVMGPGDTYLVQHSPERSSFWASPHQLALGNSFKATGRAPPRMLSAAEFSKRVGEGFQVSTTWHQGELRADPGGSGPGPLCSASSIRWAYSTTPVYGWGGGASGAQESTAGWLVRNLTHCIPPQLTAR</sequence>
<dbReference type="EMBL" id="LGRX02028859">
    <property type="protein sequence ID" value="KAK3247559.1"/>
    <property type="molecule type" value="Genomic_DNA"/>
</dbReference>
<feature type="non-terminal residue" evidence="1">
    <location>
        <position position="212"/>
    </location>
</feature>
<evidence type="ECO:0000313" key="1">
    <source>
        <dbReference type="EMBL" id="KAK3247559.1"/>
    </source>
</evidence>
<organism evidence="1 2">
    <name type="scientific">Cymbomonas tetramitiformis</name>
    <dbReference type="NCBI Taxonomy" id="36881"/>
    <lineage>
        <taxon>Eukaryota</taxon>
        <taxon>Viridiplantae</taxon>
        <taxon>Chlorophyta</taxon>
        <taxon>Pyramimonadophyceae</taxon>
        <taxon>Pyramimonadales</taxon>
        <taxon>Pyramimonadaceae</taxon>
        <taxon>Cymbomonas</taxon>
    </lineage>
</organism>
<keyword evidence="2" id="KW-1185">Reference proteome</keyword>
<dbReference type="PANTHER" id="PTHR35309:SF4">
    <property type="entry name" value="TOCOPHEROL CYCLASE"/>
    <property type="match status" value="1"/>
</dbReference>
<accession>A0AAE0C497</accession>
<evidence type="ECO:0000313" key="2">
    <source>
        <dbReference type="Proteomes" id="UP001190700"/>
    </source>
</evidence>
<dbReference type="Pfam" id="PF14249">
    <property type="entry name" value="Tocopherol_cycl"/>
    <property type="match status" value="1"/>
</dbReference>
<dbReference type="Proteomes" id="UP001190700">
    <property type="component" value="Unassembled WGS sequence"/>
</dbReference>
<proteinExistence type="predicted"/>
<name>A0AAE0C497_9CHLO</name>